<organism evidence="1">
    <name type="scientific">uncultured Aureispira sp</name>
    <dbReference type="NCBI Taxonomy" id="1331704"/>
    <lineage>
        <taxon>Bacteria</taxon>
        <taxon>Pseudomonadati</taxon>
        <taxon>Bacteroidota</taxon>
        <taxon>Saprospiria</taxon>
        <taxon>Saprospirales</taxon>
        <taxon>Saprospiraceae</taxon>
        <taxon>Aureispira</taxon>
        <taxon>environmental samples</taxon>
    </lineage>
</organism>
<sequence>MLVLYLILLSACNATRIVKPLAKKQVAVGLDFGGPIMDFAGTKIPVPFSSVTVGYGIDSNLTVFGGANITSAMFGTIQCDLGVLGEVIRPQKGYIPGLSVGASSQILVDVFEANFRLYPVVDVNLYWNYLPKHEHYFYVNWGSWFDLWDRTQGRANTKLYYPSFSLGHTFENKKMRYTIEGKYITPGLANGGTPVKFNGIDGHGAWGVYLSIFRKF</sequence>
<reference evidence="1" key="1">
    <citation type="submission" date="2020-01" db="EMBL/GenBank/DDBJ databases">
        <authorList>
            <person name="Meier V. D."/>
            <person name="Meier V D."/>
        </authorList>
    </citation>
    <scope>NUCLEOTIDE SEQUENCE</scope>
    <source>
        <strain evidence="1">HLG_WM_MAG_10</strain>
    </source>
</reference>
<dbReference type="EMBL" id="CACVAQ010000350">
    <property type="protein sequence ID" value="CAA6824726.1"/>
    <property type="molecule type" value="Genomic_DNA"/>
</dbReference>
<evidence type="ECO:0000313" key="1">
    <source>
        <dbReference type="EMBL" id="CAA6824726.1"/>
    </source>
</evidence>
<dbReference type="AlphaFoldDB" id="A0A6S6UAP6"/>
<protein>
    <recommendedName>
        <fullName evidence="2">Outer membrane protein beta-barrel domain-containing protein</fullName>
    </recommendedName>
</protein>
<accession>A0A6S6UAP6</accession>
<evidence type="ECO:0008006" key="2">
    <source>
        <dbReference type="Google" id="ProtNLM"/>
    </source>
</evidence>
<gene>
    <name evidence="1" type="ORF">HELGO_WM19828</name>
</gene>
<name>A0A6S6UAP6_9BACT</name>
<proteinExistence type="predicted"/>